<evidence type="ECO:0000313" key="5">
    <source>
        <dbReference type="Proteomes" id="UP000271339"/>
    </source>
</evidence>
<dbReference type="Proteomes" id="UP000271339">
    <property type="component" value="Unassembled WGS sequence"/>
</dbReference>
<evidence type="ECO:0000256" key="2">
    <source>
        <dbReference type="SAM" id="SignalP"/>
    </source>
</evidence>
<dbReference type="RefSeq" id="WP_170152902.1">
    <property type="nucleotide sequence ID" value="NZ_REFC01000014.1"/>
</dbReference>
<dbReference type="InterPro" id="IPR026444">
    <property type="entry name" value="Secre_tail"/>
</dbReference>
<keyword evidence="1 2" id="KW-0732">Signal</keyword>
<evidence type="ECO:0000313" key="4">
    <source>
        <dbReference type="EMBL" id="RMA58086.1"/>
    </source>
</evidence>
<feature type="chain" id="PRO_5018322325" evidence="2">
    <location>
        <begin position="17"/>
        <end position="771"/>
    </location>
</feature>
<feature type="signal peptide" evidence="2">
    <location>
        <begin position="1"/>
        <end position="16"/>
    </location>
</feature>
<accession>A0A3L9YBN8</accession>
<dbReference type="PANTHER" id="PTHR24273">
    <property type="entry name" value="FI04643P-RELATED"/>
    <property type="match status" value="1"/>
</dbReference>
<name>A0A3L9YBN8_9FLAO</name>
<proteinExistence type="predicted"/>
<evidence type="ECO:0000256" key="1">
    <source>
        <dbReference type="ARBA" id="ARBA00022729"/>
    </source>
</evidence>
<feature type="domain" description="Secretion system C-terminal sorting" evidence="3">
    <location>
        <begin position="703"/>
        <end position="767"/>
    </location>
</feature>
<protein>
    <submittedName>
        <fullName evidence="4">Putative secreted protein (Por secretion system target)</fullName>
    </submittedName>
</protein>
<organism evidence="4 5">
    <name type="scientific">Ulvibacter antarcticus</name>
    <dbReference type="NCBI Taxonomy" id="442714"/>
    <lineage>
        <taxon>Bacteria</taxon>
        <taxon>Pseudomonadati</taxon>
        <taxon>Bacteroidota</taxon>
        <taxon>Flavobacteriia</taxon>
        <taxon>Flavobacteriales</taxon>
        <taxon>Flavobacteriaceae</taxon>
        <taxon>Ulvibacter</taxon>
    </lineage>
</organism>
<dbReference type="SUPFAM" id="SSF69322">
    <property type="entry name" value="Tricorn protease domain 2"/>
    <property type="match status" value="1"/>
</dbReference>
<dbReference type="NCBIfam" id="TIGR04183">
    <property type="entry name" value="Por_Secre_tail"/>
    <property type="match status" value="1"/>
</dbReference>
<reference evidence="4 5" key="1">
    <citation type="submission" date="2018-10" db="EMBL/GenBank/DDBJ databases">
        <title>Genomic Encyclopedia of Archaeal and Bacterial Type Strains, Phase II (KMG-II): from individual species to whole genera.</title>
        <authorList>
            <person name="Goeker M."/>
        </authorList>
    </citation>
    <scope>NUCLEOTIDE SEQUENCE [LARGE SCALE GENOMIC DNA]</scope>
    <source>
        <strain evidence="4 5">DSM 23424</strain>
    </source>
</reference>
<dbReference type="EMBL" id="REFC01000014">
    <property type="protein sequence ID" value="RMA58086.1"/>
    <property type="molecule type" value="Genomic_DNA"/>
</dbReference>
<dbReference type="AlphaFoldDB" id="A0A3L9YBN8"/>
<gene>
    <name evidence="4" type="ORF">BXY75_2894</name>
</gene>
<comment type="caution">
    <text evidence="4">The sequence shown here is derived from an EMBL/GenBank/DDBJ whole genome shotgun (WGS) entry which is preliminary data.</text>
</comment>
<dbReference type="Pfam" id="PF18962">
    <property type="entry name" value="Por_Secre_tail"/>
    <property type="match status" value="1"/>
</dbReference>
<keyword evidence="5" id="KW-1185">Reference proteome</keyword>
<dbReference type="PANTHER" id="PTHR24273:SF32">
    <property type="entry name" value="HYALIN"/>
    <property type="match status" value="1"/>
</dbReference>
<evidence type="ECO:0000259" key="3">
    <source>
        <dbReference type="Pfam" id="PF18962"/>
    </source>
</evidence>
<sequence length="771" mass="83910">MKCLYLLLLFSTNCIAQNVYLIDYWKSIYSLNSDNSLQFHCTINGINTIPTDIAFSDNTLYGIEASGSLYEIDIDTGNTILITSFPVGLYTSLAGNNQNELFSINNTDLNLYKYNVATDTLTLISHLGYGTGGDLSFFKGNLIFPPIDAQAEILAYNIIEDTIYDFYCPDSFPSVIYGIVNDCQFCETDNKIIVATPLNLYELNIEEGTISEIPVSLTFEIWGLASTNEIEASTCNAVLIDKNCDCPNPTEDITPPIPDLNELPILTGLCSIEQLTQPTANDNCDGAIVGNTTISLPITASTNITWTFTDSNGNFSTQSQQVIIEDAISPIPDLSELPILTVECSIEQLTQPTANDNCDGAIVGNTTISLPITASTNITWTFTDSNGNFSTQSQQVIIEDAISPIPDLSELPILTEECSIEQLTQPTANDNCDGAIAGNTTISLPITASTNITWTFTDSNGNFSTQSQQVIIEDAISPIPDLSELPILTGQCSIEQLTQPTANDNCDGDIVGNTTIGLPITTSTNITWTFVDSNGNFSTQSQQVIIEDTILPIPDLSELPILTGQCSIEQLTQPTANDNCEGAIVGNTTISLPITASTNITWTFADSNGNFSTQIQQVIIEDTISPIPNLNELPILTEQCSIEQLTQPIANDNCDGSIVGNTTISLPITSSSNITWTFVDSYGNSSTQSQQVTIDCSQNNFNIYPNPFTDNIYLDLEEDILSVYLFDMNGRIIYEIADSVTVINTRQLSSNVYFLKVQTNSSIKIFKMIKQ</sequence>